<feature type="compositionally biased region" description="Low complexity" evidence="1">
    <location>
        <begin position="359"/>
        <end position="377"/>
    </location>
</feature>
<comment type="caution">
    <text evidence="2">The sequence shown here is derived from an EMBL/GenBank/DDBJ whole genome shotgun (WGS) entry which is preliminary data.</text>
</comment>
<gene>
    <name evidence="2" type="ORF">C1H76_8384</name>
</gene>
<dbReference type="Proteomes" id="UP000308133">
    <property type="component" value="Unassembled WGS sequence"/>
</dbReference>
<feature type="region of interest" description="Disordered" evidence="1">
    <location>
        <begin position="1"/>
        <end position="23"/>
    </location>
</feature>
<dbReference type="EMBL" id="PTQR01000114">
    <property type="protein sequence ID" value="TKX19535.1"/>
    <property type="molecule type" value="Genomic_DNA"/>
</dbReference>
<evidence type="ECO:0000313" key="2">
    <source>
        <dbReference type="EMBL" id="TKX19535.1"/>
    </source>
</evidence>
<feature type="compositionally biased region" description="Polar residues" evidence="1">
    <location>
        <begin position="339"/>
        <end position="348"/>
    </location>
</feature>
<dbReference type="AlphaFoldDB" id="A0A4U7ARB5"/>
<name>A0A4U7ARB5_9PEZI</name>
<dbReference type="SUPFAM" id="SSF101898">
    <property type="entry name" value="NHL repeat"/>
    <property type="match status" value="1"/>
</dbReference>
<feature type="compositionally biased region" description="Polar residues" evidence="1">
    <location>
        <begin position="466"/>
        <end position="475"/>
    </location>
</feature>
<feature type="compositionally biased region" description="Low complexity" evidence="1">
    <location>
        <begin position="407"/>
        <end position="416"/>
    </location>
</feature>
<evidence type="ECO:0000313" key="3">
    <source>
        <dbReference type="Proteomes" id="UP000308133"/>
    </source>
</evidence>
<feature type="compositionally biased region" description="Acidic residues" evidence="1">
    <location>
        <begin position="417"/>
        <end position="433"/>
    </location>
</feature>
<evidence type="ECO:0000256" key="1">
    <source>
        <dbReference type="SAM" id="MobiDB-lite"/>
    </source>
</evidence>
<feature type="region of interest" description="Disordered" evidence="1">
    <location>
        <begin position="335"/>
        <end position="475"/>
    </location>
</feature>
<accession>A0A4U7ARB5</accession>
<reference evidence="2 3" key="1">
    <citation type="submission" date="2018-02" db="EMBL/GenBank/DDBJ databases">
        <title>Draft genome sequences of Elsinoe sp., causing black scab on jojoba.</title>
        <authorList>
            <person name="Stodart B."/>
            <person name="Jeffress S."/>
            <person name="Ash G."/>
            <person name="Arun Chinnappa K."/>
        </authorList>
    </citation>
    <scope>NUCLEOTIDE SEQUENCE [LARGE SCALE GENOMIC DNA]</scope>
    <source>
        <strain evidence="2 3">Hillstone_2</strain>
    </source>
</reference>
<proteinExistence type="predicted"/>
<dbReference type="Pfam" id="PF08728">
    <property type="entry name" value="CRT10"/>
    <property type="match status" value="1"/>
</dbReference>
<dbReference type="InterPro" id="IPR014839">
    <property type="entry name" value="Crt10"/>
</dbReference>
<protein>
    <submittedName>
        <fullName evidence="2">CRT10-like protein</fullName>
    </submittedName>
</protein>
<organism evidence="2 3">
    <name type="scientific">Elsinoe australis</name>
    <dbReference type="NCBI Taxonomy" id="40998"/>
    <lineage>
        <taxon>Eukaryota</taxon>
        <taxon>Fungi</taxon>
        <taxon>Dikarya</taxon>
        <taxon>Ascomycota</taxon>
        <taxon>Pezizomycotina</taxon>
        <taxon>Dothideomycetes</taxon>
        <taxon>Dothideomycetidae</taxon>
        <taxon>Myriangiales</taxon>
        <taxon>Elsinoaceae</taxon>
        <taxon>Elsinoe</taxon>
    </lineage>
</organism>
<sequence>MLTVTPLGAQSSRHDSSSPPSSIALKPWRTNLTALSTVYNLYFVAHASEILVYEPIFPNQELPPRFKLVVSTQPTREGLRGYIDPRHPHAINNLVIDRLGSEEVVAVVRDDGDVDAYTTKHIYQAIERRRVPSSSLSLIASELRPLLHRNVGNSAWGLAIHAEARLIAVSSNNHEFNIFAFGLIDNDDNDDTVDVSTTKLSGRHRDEHIRFPNGGANIPSISFCNTGHDPEGRYLLTTDISGLTRYWDLHERVGPQGLYIGRTLRESSDFNEDSAGWSVGFLDPRGFSEVDDFHDAAFPESARSAADLKFDSPVWDLTAARLALAAVGDRQLTPMRAFTNDTQDQQSRTPRRNGGAGASLRHSGSTSRRSSGRTLGTPTDDSSEEEPTVAESFVEGIRKVIINIGGQEESTTQETASSEEVDDDDNEEDDDDMPSSPMDEAESSPMNEDSDAPDTSLPPEDPGPPTAQNAFGTTNLLDVVPFNTAAPAPRSRRRMRRELEILRRLYADQYPGLTTLTDEPLERDFYVLFANDSPMCPSLPCPIFIASVQDMMLLQPAATSASSAQQQQHATDHLPLILLGNAFKQPLTSDPEDPGLDIDFFERCALLAQIPSLGVVVVGNQKGKVAVLSGFKSLRKCEIKGPRGMRVSGVKWVYGLRLEAVLPTRRQEREGLRPQAQLYGVAVGPMQGTQEGGVGDERWRVMIMFFDETILSYEIRRERDGGLGVEGLVI</sequence>